<evidence type="ECO:0000256" key="1">
    <source>
        <dbReference type="ARBA" id="ARBA00003416"/>
    </source>
</evidence>
<evidence type="ECO:0000256" key="5">
    <source>
        <dbReference type="SAM" id="Coils"/>
    </source>
</evidence>
<dbReference type="PANTHER" id="PTHR30563">
    <property type="entry name" value="DNA RECOMBINATION PROTEIN RMUC"/>
    <property type="match status" value="1"/>
</dbReference>
<evidence type="ECO:0000256" key="2">
    <source>
        <dbReference type="ARBA" id="ARBA00009840"/>
    </source>
</evidence>
<keyword evidence="6" id="KW-1133">Transmembrane helix</keyword>
<comment type="similarity">
    <text evidence="2">Belongs to the RmuC family.</text>
</comment>
<gene>
    <name evidence="7" type="primary">rmuC</name>
    <name evidence="7" type="ORF">AMOL_1526</name>
</gene>
<organism evidence="7 8">
    <name type="scientific">Malaciobacter molluscorum LMG 25693</name>
    <dbReference type="NCBI Taxonomy" id="870501"/>
    <lineage>
        <taxon>Bacteria</taxon>
        <taxon>Pseudomonadati</taxon>
        <taxon>Campylobacterota</taxon>
        <taxon>Epsilonproteobacteria</taxon>
        <taxon>Campylobacterales</taxon>
        <taxon>Arcobacteraceae</taxon>
        <taxon>Malaciobacter</taxon>
    </lineage>
</organism>
<dbReference type="Pfam" id="PF02646">
    <property type="entry name" value="RmuC"/>
    <property type="match status" value="1"/>
</dbReference>
<protein>
    <submittedName>
        <fullName evidence="7">DNA recombination protein</fullName>
    </submittedName>
</protein>
<dbReference type="InterPro" id="IPR003798">
    <property type="entry name" value="DNA_recombination_RmuC"/>
</dbReference>
<name>A0AB33GQ38_9BACT</name>
<dbReference type="Proteomes" id="UP000262712">
    <property type="component" value="Chromosome"/>
</dbReference>
<dbReference type="RefSeq" id="WP_228150004.1">
    <property type="nucleotide sequence ID" value="NZ_CP032098.1"/>
</dbReference>
<keyword evidence="6" id="KW-0472">Membrane</keyword>
<dbReference type="GO" id="GO:0006310">
    <property type="term" value="P:DNA recombination"/>
    <property type="evidence" value="ECO:0007669"/>
    <property type="project" value="UniProtKB-KW"/>
</dbReference>
<evidence type="ECO:0000256" key="3">
    <source>
        <dbReference type="ARBA" id="ARBA00023054"/>
    </source>
</evidence>
<keyword evidence="3 5" id="KW-0175">Coiled coil</keyword>
<keyword evidence="4" id="KW-0233">DNA recombination</keyword>
<dbReference type="AlphaFoldDB" id="A0AB33GQ38"/>
<feature type="transmembrane region" description="Helical" evidence="6">
    <location>
        <begin position="6"/>
        <end position="29"/>
    </location>
</feature>
<sequence length="424" mass="49139">MMNNDIIIYIALSILATFIILSFIFYFFFKVKYEAKIQSLANEANIKIQSISEKINSQKELYEQKLQSQKREYDLNKQNFKEKIQLLEDSKQKMKEEFENLANRVFEQNSKKSNENINQILTPLKEQLNNFGKRVNDIYSDETKQRTYLLNEIKNLKELNVQISNDAINLTKALKGENKTQGDWGELILEKVLQQSGLREGIEYTTQSSFSQEGKRLRPDVVVHLPQEKDIIIDSKVSLNSYSNYSQANEEQEKQKAIKELISSLRTHIKGLSNKRYEDIKEVRTLDFVLMFIPIEPAFLLAVSNDNSLFKLAFENNIMLVSPSTLYVSLRTIENIWKMEYQNQNAELISKKAASLYDKFALFVKDIEDIGVHINRTSKSYESALNKLAKGKGNLLNRSQEFLDLGVKPNKKINEKALLKDDIS</sequence>
<keyword evidence="6" id="KW-0812">Transmembrane</keyword>
<dbReference type="PANTHER" id="PTHR30563:SF0">
    <property type="entry name" value="DNA RECOMBINATION PROTEIN RMUC"/>
    <property type="match status" value="1"/>
</dbReference>
<dbReference type="EMBL" id="CP032098">
    <property type="protein sequence ID" value="AXX92495.1"/>
    <property type="molecule type" value="Genomic_DNA"/>
</dbReference>
<feature type="coiled-coil region" evidence="5">
    <location>
        <begin position="41"/>
        <end position="111"/>
    </location>
</feature>
<evidence type="ECO:0000256" key="6">
    <source>
        <dbReference type="SAM" id="Phobius"/>
    </source>
</evidence>
<reference evidence="7 8" key="1">
    <citation type="submission" date="2018-08" db="EMBL/GenBank/DDBJ databases">
        <title>Complete genome of the Arcobacter molluscorum type strain LMG 25693.</title>
        <authorList>
            <person name="Miller W.G."/>
            <person name="Yee E."/>
            <person name="Bono J.L."/>
        </authorList>
    </citation>
    <scope>NUCLEOTIDE SEQUENCE [LARGE SCALE GENOMIC DNA]</scope>
    <source>
        <strain evidence="7 8">CECT 7696</strain>
    </source>
</reference>
<dbReference type="KEGG" id="amol:AMOL_1526"/>
<evidence type="ECO:0000313" key="7">
    <source>
        <dbReference type="EMBL" id="AXX92495.1"/>
    </source>
</evidence>
<evidence type="ECO:0000313" key="8">
    <source>
        <dbReference type="Proteomes" id="UP000262712"/>
    </source>
</evidence>
<proteinExistence type="inferred from homology"/>
<comment type="function">
    <text evidence="1">Involved in DNA recombination.</text>
</comment>
<accession>A0AB33GQ38</accession>
<evidence type="ECO:0000256" key="4">
    <source>
        <dbReference type="ARBA" id="ARBA00023172"/>
    </source>
</evidence>